<evidence type="ECO:0000256" key="7">
    <source>
        <dbReference type="ARBA" id="ARBA00023180"/>
    </source>
</evidence>
<evidence type="ECO:0000313" key="10">
    <source>
        <dbReference type="EMBL" id="KAL1498401.1"/>
    </source>
</evidence>
<evidence type="ECO:0000256" key="5">
    <source>
        <dbReference type="ARBA" id="ARBA00022801"/>
    </source>
</evidence>
<keyword evidence="4 8" id="KW-0732">Signal</keyword>
<dbReference type="InterPro" id="IPR029052">
    <property type="entry name" value="Metallo-depent_PP-like"/>
</dbReference>
<keyword evidence="6" id="KW-0862">Zinc</keyword>
<keyword evidence="11" id="KW-1185">Reference proteome</keyword>
<feature type="chain" id="PRO_5044860025" description="Sphingomyelin phosphodiesterase C-terminal domain-containing protein" evidence="8">
    <location>
        <begin position="16"/>
        <end position="457"/>
    </location>
</feature>
<keyword evidence="5" id="KW-0378">Hydrolase</keyword>
<evidence type="ECO:0000256" key="6">
    <source>
        <dbReference type="ARBA" id="ARBA00022833"/>
    </source>
</evidence>
<dbReference type="PANTHER" id="PTHR10340">
    <property type="entry name" value="SPHINGOMYELIN PHOSPHODIESTERASE"/>
    <property type="match status" value="1"/>
</dbReference>
<evidence type="ECO:0000256" key="1">
    <source>
        <dbReference type="ARBA" id="ARBA00001947"/>
    </source>
</evidence>
<evidence type="ECO:0000256" key="2">
    <source>
        <dbReference type="ARBA" id="ARBA00008234"/>
    </source>
</evidence>
<keyword evidence="7" id="KW-0325">Glycoprotein</keyword>
<dbReference type="AlphaFoldDB" id="A0ABD1EPH9"/>
<dbReference type="PANTHER" id="PTHR10340:SF57">
    <property type="entry name" value="METALLOPHOS DOMAIN-CONTAINING PROTEIN"/>
    <property type="match status" value="1"/>
</dbReference>
<keyword evidence="3" id="KW-0479">Metal-binding</keyword>
<reference evidence="10 11" key="1">
    <citation type="submission" date="2024-05" db="EMBL/GenBank/DDBJ databases">
        <title>Genetic variation in Jamaican populations of the coffee berry borer (Hypothenemus hampei).</title>
        <authorList>
            <person name="Errbii M."/>
            <person name="Myrie A."/>
        </authorList>
    </citation>
    <scope>NUCLEOTIDE SEQUENCE [LARGE SCALE GENOMIC DNA]</scope>
    <source>
        <strain evidence="10">JA-Hopewell-2020-01-JO</strain>
        <tissue evidence="10">Whole body</tissue>
    </source>
</reference>
<name>A0ABD1EPH9_HYPHA</name>
<dbReference type="Proteomes" id="UP001566132">
    <property type="component" value="Unassembled WGS sequence"/>
</dbReference>
<evidence type="ECO:0000256" key="4">
    <source>
        <dbReference type="ARBA" id="ARBA00022729"/>
    </source>
</evidence>
<gene>
    <name evidence="10" type="ORF">ABEB36_009208</name>
</gene>
<evidence type="ECO:0000313" key="11">
    <source>
        <dbReference type="Proteomes" id="UP001566132"/>
    </source>
</evidence>
<organism evidence="10 11">
    <name type="scientific">Hypothenemus hampei</name>
    <name type="common">Coffee berry borer</name>
    <dbReference type="NCBI Taxonomy" id="57062"/>
    <lineage>
        <taxon>Eukaryota</taxon>
        <taxon>Metazoa</taxon>
        <taxon>Ecdysozoa</taxon>
        <taxon>Arthropoda</taxon>
        <taxon>Hexapoda</taxon>
        <taxon>Insecta</taxon>
        <taxon>Pterygota</taxon>
        <taxon>Neoptera</taxon>
        <taxon>Endopterygota</taxon>
        <taxon>Coleoptera</taxon>
        <taxon>Polyphaga</taxon>
        <taxon>Cucujiformia</taxon>
        <taxon>Curculionidae</taxon>
        <taxon>Scolytinae</taxon>
        <taxon>Hypothenemus</taxon>
    </lineage>
</organism>
<feature type="domain" description="Sphingomyelin phosphodiesterase C-terminal" evidence="9">
    <location>
        <begin position="292"/>
        <end position="430"/>
    </location>
</feature>
<accession>A0ABD1EPH9</accession>
<dbReference type="GO" id="GO:0016787">
    <property type="term" value="F:hydrolase activity"/>
    <property type="evidence" value="ECO:0007669"/>
    <property type="project" value="UniProtKB-KW"/>
</dbReference>
<feature type="signal peptide" evidence="8">
    <location>
        <begin position="1"/>
        <end position="15"/>
    </location>
</feature>
<dbReference type="Pfam" id="PF19272">
    <property type="entry name" value="ASMase_C"/>
    <property type="match status" value="1"/>
</dbReference>
<sequence length="457" mass="53790">MWQFGLLGLFLIVTARRDDYDRIGYFWQITDIHYDPLFPTTAHLDQKRGCLRHEDGSGSYTNKVHKPKYDDHHCDSSWDLIESAAKFMKSMQSDNVEFVLWTGDALSHFTTKHLSEKHQLELLQALTDLLGKTFPVQFVFPALGHDDPPFKKHLGRMWSRWLPTDSIRTFENGGYYIIERKLRKLQIVVLNTDLMKRHEHDEDASKQWKWLDKVLDKFEKNRETVFLVGHVAPGRDEKSKTHFAPTHKGYQPYHNERYLDLVRNHSKIIVGQFFGHLHSDSFRVIYDKDARPISWAMIAPALTPKRTHIGPNNPGLRLYKFNRDTGEVFDYTQFYMDLNEANYNNPFELEWRLEYNFTSYYGLDNINSESLHYLAERLMNTPLFQRYFKAKSARVLPRTKIDCSAGCVKKHFCAITRVDYGEFEECLKSIKTNQSSSSEFLKFSFITRLLIITFLLL</sequence>
<evidence type="ECO:0000259" key="9">
    <source>
        <dbReference type="Pfam" id="PF19272"/>
    </source>
</evidence>
<evidence type="ECO:0000256" key="8">
    <source>
        <dbReference type="SAM" id="SignalP"/>
    </source>
</evidence>
<dbReference type="GO" id="GO:0046872">
    <property type="term" value="F:metal ion binding"/>
    <property type="evidence" value="ECO:0007669"/>
    <property type="project" value="UniProtKB-KW"/>
</dbReference>
<dbReference type="InterPro" id="IPR041805">
    <property type="entry name" value="ASMase/PPN1_MPP"/>
</dbReference>
<dbReference type="SUPFAM" id="SSF56300">
    <property type="entry name" value="Metallo-dependent phosphatases"/>
    <property type="match status" value="1"/>
</dbReference>
<protein>
    <recommendedName>
        <fullName evidence="9">Sphingomyelin phosphodiesterase C-terminal domain-containing protein</fullName>
    </recommendedName>
</protein>
<comment type="similarity">
    <text evidence="2">Belongs to the acid sphingomyelinase family.</text>
</comment>
<dbReference type="InterPro" id="IPR045473">
    <property type="entry name" value="ASM_C"/>
</dbReference>
<comment type="cofactor">
    <cofactor evidence="1">
        <name>Zn(2+)</name>
        <dbReference type="ChEBI" id="CHEBI:29105"/>
    </cofactor>
</comment>
<dbReference type="CDD" id="cd00842">
    <property type="entry name" value="MPP_ASMase"/>
    <property type="match status" value="1"/>
</dbReference>
<comment type="caution">
    <text evidence="10">The sequence shown here is derived from an EMBL/GenBank/DDBJ whole genome shotgun (WGS) entry which is preliminary data.</text>
</comment>
<dbReference type="Gene3D" id="3.60.21.10">
    <property type="match status" value="1"/>
</dbReference>
<evidence type="ECO:0000256" key="3">
    <source>
        <dbReference type="ARBA" id="ARBA00022723"/>
    </source>
</evidence>
<dbReference type="EMBL" id="JBDJPC010000006">
    <property type="protein sequence ID" value="KAL1498401.1"/>
    <property type="molecule type" value="Genomic_DNA"/>
</dbReference>
<proteinExistence type="inferred from homology"/>